<dbReference type="Proteomes" id="UP000248724">
    <property type="component" value="Unassembled WGS sequence"/>
</dbReference>
<dbReference type="InterPro" id="IPR037523">
    <property type="entry name" value="VOC_core"/>
</dbReference>
<reference evidence="3 4" key="1">
    <citation type="journal article" date="2017" name="Nature">
        <title>Atmospheric trace gases support primary production in Antarctic desert surface soil.</title>
        <authorList>
            <person name="Ji M."/>
            <person name="Greening C."/>
            <person name="Vanwonterghem I."/>
            <person name="Carere C.R."/>
            <person name="Bay S.K."/>
            <person name="Steen J.A."/>
            <person name="Montgomery K."/>
            <person name="Lines T."/>
            <person name="Beardall J."/>
            <person name="van Dorst J."/>
            <person name="Snape I."/>
            <person name="Stott M.B."/>
            <person name="Hugenholtz P."/>
            <person name="Ferrari B.C."/>
        </authorList>
    </citation>
    <scope>NUCLEOTIDE SEQUENCE [LARGE SCALE GENOMIC DNA]</scope>
    <source>
        <strain evidence="3">RRmetagenome_bin12</strain>
    </source>
</reference>
<dbReference type="Pfam" id="PF22677">
    <property type="entry name" value="Ble-like_N"/>
    <property type="match status" value="1"/>
</dbReference>
<evidence type="ECO:0000313" key="3">
    <source>
        <dbReference type="EMBL" id="PZR78834.1"/>
    </source>
</evidence>
<name>A0A2W6A5J8_9BACT</name>
<reference evidence="2 5" key="3">
    <citation type="submission" date="2020-10" db="EMBL/GenBank/DDBJ databases">
        <title>Ca. Dormibacterota MAGs.</title>
        <authorList>
            <person name="Montgomery K."/>
        </authorList>
    </citation>
    <scope>NUCLEOTIDE SEQUENCE [LARGE SCALE GENOMIC DNA]</scope>
    <source>
        <strain evidence="2">SC8812_S17_18</strain>
    </source>
</reference>
<organism evidence="3 4">
    <name type="scientific">Candidatus Aeolococcus gillhamiae</name>
    <dbReference type="NCBI Taxonomy" id="3127015"/>
    <lineage>
        <taxon>Bacteria</taxon>
        <taxon>Bacillati</taxon>
        <taxon>Candidatus Dormiibacterota</taxon>
        <taxon>Candidatus Dormibacteria</taxon>
        <taxon>Candidatus Aeolococcales</taxon>
        <taxon>Candidatus Aeolococcaceae</taxon>
        <taxon>Candidatus Aeolococcus</taxon>
    </lineage>
</organism>
<dbReference type="EMBL" id="JAEKNS010000032">
    <property type="protein sequence ID" value="MBJ7593678.1"/>
    <property type="molecule type" value="Genomic_DNA"/>
</dbReference>
<evidence type="ECO:0000313" key="4">
    <source>
        <dbReference type="Proteomes" id="UP000248724"/>
    </source>
</evidence>
<evidence type="ECO:0000259" key="1">
    <source>
        <dbReference type="PROSITE" id="PS51819"/>
    </source>
</evidence>
<dbReference type="RefSeq" id="WP_337309184.1">
    <property type="nucleotide sequence ID" value="NZ_JAEKNS010000032.1"/>
</dbReference>
<dbReference type="PANTHER" id="PTHR33993">
    <property type="entry name" value="GLYOXALASE-RELATED"/>
    <property type="match status" value="1"/>
</dbReference>
<dbReference type="EMBL" id="QHBU01000238">
    <property type="protein sequence ID" value="PZR78834.1"/>
    <property type="molecule type" value="Genomic_DNA"/>
</dbReference>
<protein>
    <submittedName>
        <fullName evidence="3">Glyoxalase</fullName>
    </submittedName>
    <submittedName>
        <fullName evidence="2">VOC family protein</fullName>
    </submittedName>
</protein>
<dbReference type="CDD" id="cd07247">
    <property type="entry name" value="SgaA_N_like"/>
    <property type="match status" value="1"/>
</dbReference>
<dbReference type="InterPro" id="IPR052164">
    <property type="entry name" value="Anthracycline_SecMetBiosynth"/>
</dbReference>
<dbReference type="InterPro" id="IPR053863">
    <property type="entry name" value="Glyoxy/Ble-like_N"/>
</dbReference>
<accession>A0A934K138</accession>
<proteinExistence type="predicted"/>
<sequence>MPRPSHFEMPVDDPARAESFYRDVFGWTVQSFDGAPSYYGMVTTGPDSEPGINGGFFKRSADSVTSVTVSVESIEETLEKITAAGGSVVLGKSPIPSMGWFATCKDTEGNTFGLFTEDTAAG</sequence>
<dbReference type="PROSITE" id="PS51819">
    <property type="entry name" value="VOC"/>
    <property type="match status" value="1"/>
</dbReference>
<feature type="domain" description="VOC" evidence="1">
    <location>
        <begin position="3"/>
        <end position="117"/>
    </location>
</feature>
<dbReference type="InterPro" id="IPR029068">
    <property type="entry name" value="Glyas_Bleomycin-R_OHBP_Dase"/>
</dbReference>
<dbReference type="PANTHER" id="PTHR33993:SF2">
    <property type="entry name" value="VOC DOMAIN-CONTAINING PROTEIN"/>
    <property type="match status" value="1"/>
</dbReference>
<dbReference type="AlphaFoldDB" id="A0A2W6A5J8"/>
<evidence type="ECO:0000313" key="2">
    <source>
        <dbReference type="EMBL" id="MBJ7593678.1"/>
    </source>
</evidence>
<accession>A0A2W6A5J8</accession>
<evidence type="ECO:0000313" key="5">
    <source>
        <dbReference type="Proteomes" id="UP000606991"/>
    </source>
</evidence>
<comment type="caution">
    <text evidence="3">The sequence shown here is derived from an EMBL/GenBank/DDBJ whole genome shotgun (WGS) entry which is preliminary data.</text>
</comment>
<gene>
    <name evidence="3" type="ORF">DLM65_11945</name>
    <name evidence="2" type="ORF">JF886_02260</name>
</gene>
<dbReference type="Proteomes" id="UP000606991">
    <property type="component" value="Unassembled WGS sequence"/>
</dbReference>
<reference evidence="3" key="2">
    <citation type="submission" date="2018-05" db="EMBL/GenBank/DDBJ databases">
        <authorList>
            <person name="Ferrari B."/>
        </authorList>
    </citation>
    <scope>NUCLEOTIDE SEQUENCE</scope>
    <source>
        <strain evidence="3">RRmetagenome_bin12</strain>
    </source>
</reference>
<dbReference type="SUPFAM" id="SSF54593">
    <property type="entry name" value="Glyoxalase/Bleomycin resistance protein/Dihydroxybiphenyl dioxygenase"/>
    <property type="match status" value="1"/>
</dbReference>
<dbReference type="Gene3D" id="3.10.180.10">
    <property type="entry name" value="2,3-Dihydroxybiphenyl 1,2-Dioxygenase, domain 1"/>
    <property type="match status" value="1"/>
</dbReference>